<dbReference type="PANTHER" id="PTHR46749">
    <property type="entry name" value="COMPLEX III ASSEMBLY FACTOR LYRM7"/>
    <property type="match status" value="1"/>
</dbReference>
<comment type="subcellular location">
    <subcellularLocation>
        <location evidence="1">Mitochondrion matrix</location>
    </subcellularLocation>
</comment>
<sequence length="112" mass="13113">MIRSSFSNRSAVLVLYRKLFRTAERTFEGDERGIFLAHDKIRSEFKKNRDLNSIETKEQLSIGRDAEQYLRESVLQAQVKGNRYVLNVKDEHLRSSMEMPVLAPGECYQPFK</sequence>
<dbReference type="GO" id="GO:0034551">
    <property type="term" value="P:mitochondrial respiratory chain complex III assembly"/>
    <property type="evidence" value="ECO:0007669"/>
    <property type="project" value="InterPro"/>
</dbReference>
<comment type="subunit">
    <text evidence="6">Interacts with UQCRFS1.</text>
</comment>
<name>A0AAV7KIM4_9METZ</name>
<comment type="similarity">
    <text evidence="2">Belongs to the complex I LYR family.</text>
</comment>
<organism evidence="10 11">
    <name type="scientific">Oopsacas minuta</name>
    <dbReference type="NCBI Taxonomy" id="111878"/>
    <lineage>
        <taxon>Eukaryota</taxon>
        <taxon>Metazoa</taxon>
        <taxon>Porifera</taxon>
        <taxon>Hexactinellida</taxon>
        <taxon>Hexasterophora</taxon>
        <taxon>Lyssacinosida</taxon>
        <taxon>Leucopsacidae</taxon>
        <taxon>Oopsacas</taxon>
    </lineage>
</organism>
<evidence type="ECO:0000313" key="10">
    <source>
        <dbReference type="EMBL" id="KAI6661019.1"/>
    </source>
</evidence>
<evidence type="ECO:0000313" key="11">
    <source>
        <dbReference type="Proteomes" id="UP001165289"/>
    </source>
</evidence>
<accession>A0AAV7KIM4</accession>
<reference evidence="10 11" key="1">
    <citation type="journal article" date="2023" name="BMC Biol.">
        <title>The compact genome of the sponge Oopsacas minuta (Hexactinellida) is lacking key metazoan core genes.</title>
        <authorList>
            <person name="Santini S."/>
            <person name="Schenkelaars Q."/>
            <person name="Jourda C."/>
            <person name="Duchesne M."/>
            <person name="Belahbib H."/>
            <person name="Rocher C."/>
            <person name="Selva M."/>
            <person name="Riesgo A."/>
            <person name="Vervoort M."/>
            <person name="Leys S.P."/>
            <person name="Kodjabachian L."/>
            <person name="Le Bivic A."/>
            <person name="Borchiellini C."/>
            <person name="Claverie J.M."/>
            <person name="Renard E."/>
        </authorList>
    </citation>
    <scope>NUCLEOTIDE SEQUENCE [LARGE SCALE GENOMIC DNA]</scope>
    <source>
        <strain evidence="10">SPO-2</strain>
    </source>
</reference>
<dbReference type="InterPro" id="IPR045298">
    <property type="entry name" value="Complex1_LYR_LYRM7"/>
</dbReference>
<dbReference type="EMBL" id="JAKMXF010000022">
    <property type="protein sequence ID" value="KAI6661019.1"/>
    <property type="molecule type" value="Genomic_DNA"/>
</dbReference>
<dbReference type="GO" id="GO:0005759">
    <property type="term" value="C:mitochondrial matrix"/>
    <property type="evidence" value="ECO:0007669"/>
    <property type="project" value="UniProtKB-SubCell"/>
</dbReference>
<evidence type="ECO:0000256" key="2">
    <source>
        <dbReference type="ARBA" id="ARBA00009508"/>
    </source>
</evidence>
<keyword evidence="4" id="KW-0143">Chaperone</keyword>
<feature type="domain" description="Complex 1 LYR protein" evidence="9">
    <location>
        <begin position="11"/>
        <end position="65"/>
    </location>
</feature>
<evidence type="ECO:0000259" key="9">
    <source>
        <dbReference type="Pfam" id="PF05347"/>
    </source>
</evidence>
<proteinExistence type="inferred from homology"/>
<dbReference type="GO" id="GO:0044183">
    <property type="term" value="F:protein folding chaperone"/>
    <property type="evidence" value="ECO:0007669"/>
    <property type="project" value="TreeGrafter"/>
</dbReference>
<dbReference type="PANTHER" id="PTHR46749:SF1">
    <property type="entry name" value="COMPLEX III ASSEMBLY FACTOR LYRM7"/>
    <property type="match status" value="1"/>
</dbReference>
<evidence type="ECO:0000256" key="5">
    <source>
        <dbReference type="ARBA" id="ARBA00025430"/>
    </source>
</evidence>
<evidence type="ECO:0000256" key="1">
    <source>
        <dbReference type="ARBA" id="ARBA00004305"/>
    </source>
</evidence>
<dbReference type="CDD" id="cd20267">
    <property type="entry name" value="Complex1_LYR_LYRM7"/>
    <property type="match status" value="1"/>
</dbReference>
<dbReference type="Pfam" id="PF05347">
    <property type="entry name" value="Complex1_LYR"/>
    <property type="match status" value="1"/>
</dbReference>
<comment type="caution">
    <text evidence="10">The sequence shown here is derived from an EMBL/GenBank/DDBJ whole genome shotgun (WGS) entry which is preliminary data.</text>
</comment>
<keyword evidence="11" id="KW-1185">Reference proteome</keyword>
<evidence type="ECO:0000256" key="4">
    <source>
        <dbReference type="ARBA" id="ARBA00023186"/>
    </source>
</evidence>
<protein>
    <recommendedName>
        <fullName evidence="7">Complex III assembly factor LYRM7</fullName>
    </recommendedName>
    <alternativeName>
        <fullName evidence="8">LYR motif-containing protein 7</fullName>
    </alternativeName>
</protein>
<evidence type="ECO:0000256" key="6">
    <source>
        <dbReference type="ARBA" id="ARBA00025809"/>
    </source>
</evidence>
<evidence type="ECO:0000256" key="7">
    <source>
        <dbReference type="ARBA" id="ARBA00026165"/>
    </source>
</evidence>
<dbReference type="InterPro" id="IPR050435">
    <property type="entry name" value="MZM1/LYRM7"/>
</dbReference>
<evidence type="ECO:0000256" key="8">
    <source>
        <dbReference type="ARBA" id="ARBA00031830"/>
    </source>
</evidence>
<keyword evidence="3" id="KW-0496">Mitochondrion</keyword>
<dbReference type="InterPro" id="IPR008011">
    <property type="entry name" value="Complex1_LYR_dom"/>
</dbReference>
<dbReference type="Proteomes" id="UP001165289">
    <property type="component" value="Unassembled WGS sequence"/>
</dbReference>
<gene>
    <name evidence="10" type="ORF">LOD99_13742</name>
</gene>
<comment type="function">
    <text evidence="5">Assembly factor required for Rieske Fe-S protein UQCRFS1 incorporation into the cytochrome b-c1 (CIII) complex. Functions as a chaperone, binding to this subunit within the mitochondrial matrix and stabilizing it prior to its translocation and insertion into the late CIII dimeric intermediate within the mitochondrial inner membrane.</text>
</comment>
<dbReference type="AlphaFoldDB" id="A0AAV7KIM4"/>
<evidence type="ECO:0000256" key="3">
    <source>
        <dbReference type="ARBA" id="ARBA00023128"/>
    </source>
</evidence>